<accession>A0A8B6H913</accession>
<dbReference type="Proteomes" id="UP000596742">
    <property type="component" value="Unassembled WGS sequence"/>
</dbReference>
<gene>
    <name evidence="3" type="ORF">MGAL_10B019912</name>
</gene>
<keyword evidence="4" id="KW-1185">Reference proteome</keyword>
<dbReference type="Gene3D" id="3.30.160.60">
    <property type="entry name" value="Classic Zinc Finger"/>
    <property type="match status" value="1"/>
</dbReference>
<dbReference type="OrthoDB" id="6265224at2759"/>
<dbReference type="InterPro" id="IPR047153">
    <property type="entry name" value="TRIM45/56/19-like"/>
</dbReference>
<proteinExistence type="predicted"/>
<dbReference type="SUPFAM" id="SSF57845">
    <property type="entry name" value="B-box zinc-binding domain"/>
    <property type="match status" value="1"/>
</dbReference>
<evidence type="ECO:0000313" key="3">
    <source>
        <dbReference type="EMBL" id="VDI75515.1"/>
    </source>
</evidence>
<evidence type="ECO:0000313" key="4">
    <source>
        <dbReference type="Proteomes" id="UP000596742"/>
    </source>
</evidence>
<dbReference type="PANTHER" id="PTHR25462:SF296">
    <property type="entry name" value="MEIOTIC P26, ISOFORM F"/>
    <property type="match status" value="1"/>
</dbReference>
<dbReference type="PROSITE" id="PS50119">
    <property type="entry name" value="ZF_BBOX"/>
    <property type="match status" value="2"/>
</dbReference>
<keyword evidence="1" id="KW-0863">Zinc-finger</keyword>
<dbReference type="GO" id="GO:0008270">
    <property type="term" value="F:zinc ion binding"/>
    <property type="evidence" value="ECO:0007669"/>
    <property type="project" value="UniProtKB-KW"/>
</dbReference>
<dbReference type="PANTHER" id="PTHR25462">
    <property type="entry name" value="BONUS, ISOFORM C-RELATED"/>
    <property type="match status" value="1"/>
</dbReference>
<organism evidence="3 4">
    <name type="scientific">Mytilus galloprovincialis</name>
    <name type="common">Mediterranean mussel</name>
    <dbReference type="NCBI Taxonomy" id="29158"/>
    <lineage>
        <taxon>Eukaryota</taxon>
        <taxon>Metazoa</taxon>
        <taxon>Spiralia</taxon>
        <taxon>Lophotrochozoa</taxon>
        <taxon>Mollusca</taxon>
        <taxon>Bivalvia</taxon>
        <taxon>Autobranchia</taxon>
        <taxon>Pteriomorphia</taxon>
        <taxon>Mytilida</taxon>
        <taxon>Mytiloidea</taxon>
        <taxon>Mytilidae</taxon>
        <taxon>Mytilinae</taxon>
        <taxon>Mytilus</taxon>
    </lineage>
</organism>
<evidence type="ECO:0000259" key="2">
    <source>
        <dbReference type="PROSITE" id="PS50119"/>
    </source>
</evidence>
<dbReference type="Pfam" id="PF00643">
    <property type="entry name" value="zf-B_box"/>
    <property type="match status" value="1"/>
</dbReference>
<dbReference type="EMBL" id="UYJE01009665">
    <property type="protein sequence ID" value="VDI75515.1"/>
    <property type="molecule type" value="Genomic_DNA"/>
</dbReference>
<dbReference type="AlphaFoldDB" id="A0A8B6H913"/>
<feature type="domain" description="B box-type" evidence="2">
    <location>
        <begin position="4"/>
        <end position="54"/>
    </location>
</feature>
<sequence>MASGTHVPCGPCRYDDVTKDAKRWCTSCEEGLCEDCENVHRKSKVSRNHQVISIQDYRKIENVSVSQVCEHHGEKLEWFCKSHEEVLCMVCVPSKHKTCSNIISLSIASTNSRQSTALSDLEMAIEGTLKNTKQFILNRESAKDTIEKQESMIETVILETRTNINSHLDKIQEKLLRELRSSSHTCSSKYMKFLEKLESTKKVLTTLKEQTLYMKQYSSDIQVFLGTRQGNQRIASIIGSIKSEICATKDFELKVAIHSLIDELSRKVDAFGQINVSECTSKLDFRDHKIDQAQMKINVPTSRSIFNVKLQLNKAFQIRRKYKISIRDCVILYNGHILIANNTNRNKLFQYSNTGEHIRDIEVSANPFHISVIDPDRIVVSYQDEQFIDIMSSNSFIVEKKIGLQHGYSAISVTDGRLYIETPDINYDLSNSLVPGKNDHPLNTSKCIICSKMSHKRVKTLHTISSAERLANLKDAAVRACDAEMINRIEKENFLNKAVYHAACLTTYLAYRPKSTDKSAYDLAFEEVLPPSESVFKQHVLRAMWQSKVWVSANLANPNNGSPCAFGWKTAQNDKLEPVFFEGQMASYFLQDLIFSCKGKNACQEACVCKEQGLPCTDLCFCQNVGSCNNVQSVSADIADDTDEIS</sequence>
<name>A0A8B6H913_MYTGA</name>
<reference evidence="3" key="1">
    <citation type="submission" date="2018-11" db="EMBL/GenBank/DDBJ databases">
        <authorList>
            <person name="Alioto T."/>
            <person name="Alioto T."/>
        </authorList>
    </citation>
    <scope>NUCLEOTIDE SEQUENCE</scope>
</reference>
<evidence type="ECO:0000256" key="1">
    <source>
        <dbReference type="PROSITE-ProRule" id="PRU00024"/>
    </source>
</evidence>
<dbReference type="InterPro" id="IPR000315">
    <property type="entry name" value="Znf_B-box"/>
</dbReference>
<comment type="caution">
    <text evidence="3">The sequence shown here is derived from an EMBL/GenBank/DDBJ whole genome shotgun (WGS) entry which is preliminary data.</text>
</comment>
<dbReference type="CDD" id="cd19757">
    <property type="entry name" value="Bbox1"/>
    <property type="match status" value="1"/>
</dbReference>
<feature type="domain" description="B box-type" evidence="2">
    <location>
        <begin position="64"/>
        <end position="98"/>
    </location>
</feature>
<keyword evidence="1" id="KW-0479">Metal-binding</keyword>
<protein>
    <recommendedName>
        <fullName evidence="2">B box-type domain-containing protein</fullName>
    </recommendedName>
</protein>
<keyword evidence="1" id="KW-0862">Zinc</keyword>